<keyword evidence="4" id="KW-1185">Reference proteome</keyword>
<dbReference type="Proteomes" id="UP001602245">
    <property type="component" value="Unassembled WGS sequence"/>
</dbReference>
<sequence>MTRLEGEFTMQLKSRIAGVAVVTAAAAATVLGVGVGAAQAAPPAGTLGSLTNSPATGSDLIAPKVHTSAGCSTDSDSYRGVLTGPGAFADGTQVVQPQTVNFSTEEGFDVQVENSFKDVATDLGTTIVAGEYDLTIYCLDAFSQDVKGTFTGAFYFTSPTAYQSTDPNASSPSSTALEVTPAGPVSAGDTVTLKATVTPATATGTVQFKDGANNVGNPVAVSGGVASLSTAALAAGSHAITAVFSSTSPGVNGSTSSATTLVVNGAPATATTTALVVNPSGSIEKFTPVTLSATVLPSGAAGKVQFLDGGQNLGAAVTVTGGAATLTTSSLDAGDHSLAARFVPADSGAYAASESPAVPLTVTPFTGGTATQTISTTVESGALTISVGSTDPVVLPAPALASDASKLTTGGNLNSLTVTDTRAGNLGWNVSGQVSDFSDGSSHSINAANLGWTPKVVDKSPSQTVAAGPQVSPADAIAPGAAAPSGVGLASSRTLATAAAGAGMGTAHVSASVALQAPTTTVAGTYSATLTITAI</sequence>
<dbReference type="InterPro" id="IPR032109">
    <property type="entry name" value="Big_3_5"/>
</dbReference>
<feature type="domain" description="WxL" evidence="1">
    <location>
        <begin position="411"/>
        <end position="531"/>
    </location>
</feature>
<dbReference type="EMBL" id="JBIAZU010000007">
    <property type="protein sequence ID" value="MFF5295308.1"/>
    <property type="molecule type" value="Genomic_DNA"/>
</dbReference>
<name>A0ABW6WQH6_9ACTN</name>
<evidence type="ECO:0000313" key="4">
    <source>
        <dbReference type="Proteomes" id="UP001602245"/>
    </source>
</evidence>
<evidence type="ECO:0000259" key="1">
    <source>
        <dbReference type="Pfam" id="PF13731"/>
    </source>
</evidence>
<feature type="domain" description="Bacterial Ig-like" evidence="2">
    <location>
        <begin position="183"/>
        <end position="264"/>
    </location>
</feature>
<accession>A0ABW6WQH6</accession>
<evidence type="ECO:0000313" key="3">
    <source>
        <dbReference type="EMBL" id="MFF5295308.1"/>
    </source>
</evidence>
<dbReference type="Pfam" id="PF16640">
    <property type="entry name" value="Big_3_5"/>
    <property type="match status" value="2"/>
</dbReference>
<gene>
    <name evidence="3" type="ORF">ACFY35_38230</name>
</gene>
<proteinExistence type="predicted"/>
<organism evidence="3 4">
    <name type="scientific">Paractinoplanes globisporus</name>
    <dbReference type="NCBI Taxonomy" id="113565"/>
    <lineage>
        <taxon>Bacteria</taxon>
        <taxon>Bacillati</taxon>
        <taxon>Actinomycetota</taxon>
        <taxon>Actinomycetes</taxon>
        <taxon>Micromonosporales</taxon>
        <taxon>Micromonosporaceae</taxon>
        <taxon>Paractinoplanes</taxon>
    </lineage>
</organism>
<evidence type="ECO:0000259" key="2">
    <source>
        <dbReference type="Pfam" id="PF16640"/>
    </source>
</evidence>
<reference evidence="3 4" key="1">
    <citation type="submission" date="2024-10" db="EMBL/GenBank/DDBJ databases">
        <title>The Natural Products Discovery Center: Release of the First 8490 Sequenced Strains for Exploring Actinobacteria Biosynthetic Diversity.</title>
        <authorList>
            <person name="Kalkreuter E."/>
            <person name="Kautsar S.A."/>
            <person name="Yang D."/>
            <person name="Bader C.D."/>
            <person name="Teijaro C.N."/>
            <person name="Fluegel L."/>
            <person name="Davis C.M."/>
            <person name="Simpson J.R."/>
            <person name="Lauterbach L."/>
            <person name="Steele A.D."/>
            <person name="Gui C."/>
            <person name="Meng S."/>
            <person name="Li G."/>
            <person name="Viehrig K."/>
            <person name="Ye F."/>
            <person name="Su P."/>
            <person name="Kiefer A.F."/>
            <person name="Nichols A."/>
            <person name="Cepeda A.J."/>
            <person name="Yan W."/>
            <person name="Fan B."/>
            <person name="Jiang Y."/>
            <person name="Adhikari A."/>
            <person name="Zheng C.-J."/>
            <person name="Schuster L."/>
            <person name="Cowan T.M."/>
            <person name="Smanski M.J."/>
            <person name="Chevrette M.G."/>
            <person name="De Carvalho L.P.S."/>
            <person name="Shen B."/>
        </authorList>
    </citation>
    <scope>NUCLEOTIDE SEQUENCE [LARGE SCALE GENOMIC DNA]</scope>
    <source>
        <strain evidence="3 4">NPDC000087</strain>
    </source>
</reference>
<dbReference type="Gene3D" id="2.60.40.10">
    <property type="entry name" value="Immunoglobulins"/>
    <property type="match status" value="2"/>
</dbReference>
<dbReference type="InterPro" id="IPR013783">
    <property type="entry name" value="Ig-like_fold"/>
</dbReference>
<dbReference type="Pfam" id="PF13731">
    <property type="entry name" value="WxL"/>
    <property type="match status" value="1"/>
</dbReference>
<feature type="domain" description="Bacterial Ig-like" evidence="2">
    <location>
        <begin position="287"/>
        <end position="363"/>
    </location>
</feature>
<comment type="caution">
    <text evidence="3">The sequence shown here is derived from an EMBL/GenBank/DDBJ whole genome shotgun (WGS) entry which is preliminary data.</text>
</comment>
<dbReference type="RefSeq" id="WP_211216535.1">
    <property type="nucleotide sequence ID" value="NZ_JBIAZU010000007.1"/>
</dbReference>
<dbReference type="InterPro" id="IPR027994">
    <property type="entry name" value="WxL_dom"/>
</dbReference>
<protein>
    <submittedName>
        <fullName evidence="3">Ig-like domain repeat protein</fullName>
    </submittedName>
</protein>